<evidence type="ECO:0000313" key="2">
    <source>
        <dbReference type="EMBL" id="CAG7816518.1"/>
    </source>
</evidence>
<keyword evidence="1" id="KW-1133">Transmembrane helix</keyword>
<protein>
    <submittedName>
        <fullName evidence="2">Uncharacterized protein</fullName>
    </submittedName>
</protein>
<dbReference type="Proteomes" id="UP000708208">
    <property type="component" value="Unassembled WGS sequence"/>
</dbReference>
<proteinExistence type="predicted"/>
<feature type="transmembrane region" description="Helical" evidence="1">
    <location>
        <begin position="51"/>
        <end position="73"/>
    </location>
</feature>
<dbReference type="EMBL" id="CAJVCH010372058">
    <property type="protein sequence ID" value="CAG7816518.1"/>
    <property type="molecule type" value="Genomic_DNA"/>
</dbReference>
<evidence type="ECO:0000313" key="3">
    <source>
        <dbReference type="Proteomes" id="UP000708208"/>
    </source>
</evidence>
<evidence type="ECO:0000256" key="1">
    <source>
        <dbReference type="SAM" id="Phobius"/>
    </source>
</evidence>
<gene>
    <name evidence="2" type="ORF">AFUS01_LOCUS27135</name>
</gene>
<keyword evidence="3" id="KW-1185">Reference proteome</keyword>
<name>A0A8J2KGP4_9HEXA</name>
<comment type="caution">
    <text evidence="2">The sequence shown here is derived from an EMBL/GenBank/DDBJ whole genome shotgun (WGS) entry which is preliminary data.</text>
</comment>
<reference evidence="2" key="1">
    <citation type="submission" date="2021-06" db="EMBL/GenBank/DDBJ databases">
        <authorList>
            <person name="Hodson N. C."/>
            <person name="Mongue J. A."/>
            <person name="Jaron S. K."/>
        </authorList>
    </citation>
    <scope>NUCLEOTIDE SEQUENCE</scope>
</reference>
<sequence>YFGQICAPLMVNSNEERLLRSEKSFRTHKVSNIPLGLYYVMELAGRLPGSLPWLLVAFIFQFVHIIFTSFPYFGELSFEGNAVSDMFALFATAHRSADFAAIVTGSPNQVRFGLSLRKNVTSLPPRFIHIVCEYIEREMEKLFSSVKT</sequence>
<keyword evidence="1" id="KW-0472">Membrane</keyword>
<feature type="non-terminal residue" evidence="2">
    <location>
        <position position="1"/>
    </location>
</feature>
<keyword evidence="1" id="KW-0812">Transmembrane</keyword>
<accession>A0A8J2KGP4</accession>
<organism evidence="2 3">
    <name type="scientific">Allacma fusca</name>
    <dbReference type="NCBI Taxonomy" id="39272"/>
    <lineage>
        <taxon>Eukaryota</taxon>
        <taxon>Metazoa</taxon>
        <taxon>Ecdysozoa</taxon>
        <taxon>Arthropoda</taxon>
        <taxon>Hexapoda</taxon>
        <taxon>Collembola</taxon>
        <taxon>Symphypleona</taxon>
        <taxon>Sminthuridae</taxon>
        <taxon>Allacma</taxon>
    </lineage>
</organism>
<dbReference type="AlphaFoldDB" id="A0A8J2KGP4"/>